<dbReference type="GeneID" id="89976540"/>
<dbReference type="InterPro" id="IPR020843">
    <property type="entry name" value="ER"/>
</dbReference>
<keyword evidence="2" id="KW-0560">Oxidoreductase</keyword>
<dbReference type="Proteomes" id="UP001358417">
    <property type="component" value="Unassembled WGS sequence"/>
</dbReference>
<evidence type="ECO:0000313" key="5">
    <source>
        <dbReference type="Proteomes" id="UP001358417"/>
    </source>
</evidence>
<protein>
    <recommendedName>
        <fullName evidence="3">Enoyl reductase (ER) domain-containing protein</fullName>
    </recommendedName>
</protein>
<dbReference type="InterPro" id="IPR013154">
    <property type="entry name" value="ADH-like_N"/>
</dbReference>
<evidence type="ECO:0000256" key="2">
    <source>
        <dbReference type="ARBA" id="ARBA00023002"/>
    </source>
</evidence>
<dbReference type="RefSeq" id="XP_064701828.1">
    <property type="nucleotide sequence ID" value="XM_064851923.1"/>
</dbReference>
<dbReference type="PANTHER" id="PTHR45348">
    <property type="entry name" value="HYPOTHETICAL OXIDOREDUCTASE (EUROFUNG)"/>
    <property type="match status" value="1"/>
</dbReference>
<dbReference type="AlphaFoldDB" id="A0AAV9MXA0"/>
<dbReference type="InterPro" id="IPR047122">
    <property type="entry name" value="Trans-enoyl_RdTase-like"/>
</dbReference>
<dbReference type="SUPFAM" id="SSF51735">
    <property type="entry name" value="NAD(P)-binding Rossmann-fold domains"/>
    <property type="match status" value="1"/>
</dbReference>
<dbReference type="PANTHER" id="PTHR45348:SF7">
    <property type="entry name" value="ZINC BINDING OXIDOREDUCTASE, PUTATIVE-RELATED"/>
    <property type="match status" value="1"/>
</dbReference>
<dbReference type="GO" id="GO:0016651">
    <property type="term" value="F:oxidoreductase activity, acting on NAD(P)H"/>
    <property type="evidence" value="ECO:0007669"/>
    <property type="project" value="InterPro"/>
</dbReference>
<dbReference type="Gene3D" id="3.90.180.10">
    <property type="entry name" value="Medium-chain alcohol dehydrogenases, catalytic domain"/>
    <property type="match status" value="1"/>
</dbReference>
<keyword evidence="5" id="KW-1185">Reference proteome</keyword>
<dbReference type="InterPro" id="IPR036291">
    <property type="entry name" value="NAD(P)-bd_dom_sf"/>
</dbReference>
<evidence type="ECO:0000313" key="4">
    <source>
        <dbReference type="EMBL" id="KAK5046234.1"/>
    </source>
</evidence>
<evidence type="ECO:0000256" key="1">
    <source>
        <dbReference type="ARBA" id="ARBA00008072"/>
    </source>
</evidence>
<dbReference type="InterPro" id="IPR013149">
    <property type="entry name" value="ADH-like_C"/>
</dbReference>
<comment type="similarity">
    <text evidence="1">Belongs to the zinc-containing alcohol dehydrogenase family.</text>
</comment>
<dbReference type="Pfam" id="PF00107">
    <property type="entry name" value="ADH_zinc_N"/>
    <property type="match status" value="1"/>
</dbReference>
<dbReference type="EMBL" id="JAVRRD010000031">
    <property type="protein sequence ID" value="KAK5046234.1"/>
    <property type="molecule type" value="Genomic_DNA"/>
</dbReference>
<name>A0AAV9MXA0_9EURO</name>
<dbReference type="Pfam" id="PF08240">
    <property type="entry name" value="ADH_N"/>
    <property type="match status" value="1"/>
</dbReference>
<dbReference type="InterPro" id="IPR011032">
    <property type="entry name" value="GroES-like_sf"/>
</dbReference>
<feature type="domain" description="Enoyl reductase (ER)" evidence="3">
    <location>
        <begin position="8"/>
        <end position="355"/>
    </location>
</feature>
<organism evidence="4 5">
    <name type="scientific">Exophiala bonariae</name>
    <dbReference type="NCBI Taxonomy" id="1690606"/>
    <lineage>
        <taxon>Eukaryota</taxon>
        <taxon>Fungi</taxon>
        <taxon>Dikarya</taxon>
        <taxon>Ascomycota</taxon>
        <taxon>Pezizomycotina</taxon>
        <taxon>Eurotiomycetes</taxon>
        <taxon>Chaetothyriomycetidae</taxon>
        <taxon>Chaetothyriales</taxon>
        <taxon>Herpotrichiellaceae</taxon>
        <taxon>Exophiala</taxon>
    </lineage>
</organism>
<evidence type="ECO:0000259" key="3">
    <source>
        <dbReference type="SMART" id="SM00829"/>
    </source>
</evidence>
<sequence length="383" mass="41855">MEALLLNAENRSAEVKTISKPIPRWNEILIRVHSIALNPVDSLYVYHPLGSTGRVIGSDFAGTVESLGPDVPATGGLKPGHRVAGFLQGASSVNDRPGAFAEYLVCPYDLVWRVPADLSLEAAAAVSLCGLTAAQALFYRLGMKAPFKWDDLRAQDDACNFSVFIYGASTSVGLYAAQLVRRAAEASGGKVRLVGAASRKHFGMLKAEPYGYDHLVDYRDDNWPEQVRTFTDDKGVKYAYDCISEGSTIVNTAKTLAVGAGMAVVRSRQGGAWDTPREELPTEPIYGAVWEGLGEDVQYVGMFLPKSKVSRDFATAFYKWLSEDGRLQPNPIRLMPGGLKKVMGDGLRLMGSGTMEDREASRTEEWMKPVSAEKLVYQLERSN</sequence>
<proteinExistence type="inferred from homology"/>
<dbReference type="SUPFAM" id="SSF50129">
    <property type="entry name" value="GroES-like"/>
    <property type="match status" value="1"/>
</dbReference>
<dbReference type="Gene3D" id="3.40.50.720">
    <property type="entry name" value="NAD(P)-binding Rossmann-like Domain"/>
    <property type="match status" value="1"/>
</dbReference>
<accession>A0AAV9MXA0</accession>
<reference evidence="4 5" key="1">
    <citation type="submission" date="2023-08" db="EMBL/GenBank/DDBJ databases">
        <title>Black Yeasts Isolated from many extreme environments.</title>
        <authorList>
            <person name="Coleine C."/>
            <person name="Stajich J.E."/>
            <person name="Selbmann L."/>
        </authorList>
    </citation>
    <scope>NUCLEOTIDE SEQUENCE [LARGE SCALE GENOMIC DNA]</scope>
    <source>
        <strain evidence="4 5">CCFEE 5792</strain>
    </source>
</reference>
<dbReference type="CDD" id="cd08249">
    <property type="entry name" value="enoyl_reductase_like"/>
    <property type="match status" value="1"/>
</dbReference>
<comment type="caution">
    <text evidence="4">The sequence shown here is derived from an EMBL/GenBank/DDBJ whole genome shotgun (WGS) entry which is preliminary data.</text>
</comment>
<gene>
    <name evidence="4" type="ORF">LTR84_008377</name>
</gene>
<dbReference type="SMART" id="SM00829">
    <property type="entry name" value="PKS_ER"/>
    <property type="match status" value="1"/>
</dbReference>